<evidence type="ECO:0000256" key="3">
    <source>
        <dbReference type="ARBA" id="ARBA00023002"/>
    </source>
</evidence>
<dbReference type="Pfam" id="PF13561">
    <property type="entry name" value="adh_short_C2"/>
    <property type="match status" value="1"/>
</dbReference>
<dbReference type="InterPro" id="IPR036291">
    <property type="entry name" value="NAD(P)-bd_dom_sf"/>
</dbReference>
<accession>A0A7D8YWH7</accession>
<dbReference type="GO" id="GO:0016491">
    <property type="term" value="F:oxidoreductase activity"/>
    <property type="evidence" value="ECO:0007669"/>
    <property type="project" value="UniProtKB-KW"/>
</dbReference>
<reference evidence="4 5" key="1">
    <citation type="submission" date="2018-05" db="EMBL/GenBank/DDBJ databases">
        <title>Whole genome sequencing for identification of molecular markers to develop diagnostic detection tools for the regulated plant pathogen Lachnellula willkommii.</title>
        <authorList>
            <person name="Giroux E."/>
            <person name="Bilodeau G."/>
        </authorList>
    </citation>
    <scope>NUCLEOTIDE SEQUENCE [LARGE SCALE GENOMIC DNA]</scope>
    <source>
        <strain evidence="4 5">CBS 625.97</strain>
    </source>
</reference>
<evidence type="ECO:0000313" key="4">
    <source>
        <dbReference type="EMBL" id="TVY56532.1"/>
    </source>
</evidence>
<dbReference type="InterPro" id="IPR052178">
    <property type="entry name" value="Sec_Metab_Biosynth_SDR"/>
</dbReference>
<name>A0A7D8YWH7_9HELO</name>
<gene>
    <name evidence="4" type="ORF">LCER1_G001801</name>
</gene>
<evidence type="ECO:0000256" key="2">
    <source>
        <dbReference type="ARBA" id="ARBA00022857"/>
    </source>
</evidence>
<comment type="caution">
    <text evidence="4">The sequence shown here is derived from an EMBL/GenBank/DDBJ whole genome shotgun (WGS) entry which is preliminary data.</text>
</comment>
<comment type="similarity">
    <text evidence="1">Belongs to the short-chain dehydrogenases/reductases (SDR) family.</text>
</comment>
<dbReference type="EMBL" id="QGMG01000153">
    <property type="protein sequence ID" value="TVY56532.1"/>
    <property type="molecule type" value="Genomic_DNA"/>
</dbReference>
<proteinExistence type="inferred from homology"/>
<evidence type="ECO:0000313" key="5">
    <source>
        <dbReference type="Proteomes" id="UP000481288"/>
    </source>
</evidence>
<dbReference type="CDD" id="cd05233">
    <property type="entry name" value="SDR_c"/>
    <property type="match status" value="1"/>
</dbReference>
<dbReference type="Proteomes" id="UP000481288">
    <property type="component" value="Unassembled WGS sequence"/>
</dbReference>
<keyword evidence="2" id="KW-0521">NADP</keyword>
<dbReference type="InterPro" id="IPR002347">
    <property type="entry name" value="SDR_fam"/>
</dbReference>
<dbReference type="AlphaFoldDB" id="A0A7D8YWH7"/>
<organism evidence="4 5">
    <name type="scientific">Lachnellula cervina</name>
    <dbReference type="NCBI Taxonomy" id="1316786"/>
    <lineage>
        <taxon>Eukaryota</taxon>
        <taxon>Fungi</taxon>
        <taxon>Dikarya</taxon>
        <taxon>Ascomycota</taxon>
        <taxon>Pezizomycotina</taxon>
        <taxon>Leotiomycetes</taxon>
        <taxon>Helotiales</taxon>
        <taxon>Lachnaceae</taxon>
        <taxon>Lachnellula</taxon>
    </lineage>
</organism>
<protein>
    <submittedName>
        <fullName evidence="4">Granaticin polyketide synthase putative ketoacyl reductase 2</fullName>
    </submittedName>
</protein>
<dbReference type="PANTHER" id="PTHR43618">
    <property type="entry name" value="7-ALPHA-HYDROXYSTEROID DEHYDROGENASE"/>
    <property type="match status" value="1"/>
</dbReference>
<dbReference type="SUPFAM" id="SSF51735">
    <property type="entry name" value="NAD(P)-binding Rossmann-fold domains"/>
    <property type="match status" value="1"/>
</dbReference>
<keyword evidence="3" id="KW-0560">Oxidoreductase</keyword>
<dbReference type="Gene3D" id="3.40.50.720">
    <property type="entry name" value="NAD(P)-binding Rossmann-like Domain"/>
    <property type="match status" value="1"/>
</dbReference>
<dbReference type="PANTHER" id="PTHR43618:SF2">
    <property type="entry name" value="CHAIN DEHYDROGENASE, PUTATIVE (AFU_ORTHOLOGUE AFUA_6G06930)-RELATED"/>
    <property type="match status" value="1"/>
</dbReference>
<sequence>MPYSLKGRNVLVTGGSRGLGELICLKFAAEGCNIAVNYNASEYRAKEVAGKVEEFGVKVVLVKGDMGIEADCISVVQTTISKLSGLDIIISNAGYTRFSTFSDLTAPTAQDWDLCHAVNVKAQFFLMREAAPTFKKNPEGGVFVITSSIAGVTAGGSSMPYSVTKAAQLHLMRCLASTEGPKVRVNAVLPGWLATEWGTKYDPKDVEYLREKSLLKKDTDLDDCAQAFVDIAKNSSMTGQKIQVDSGLGQNA</sequence>
<dbReference type="PRINTS" id="PR00081">
    <property type="entry name" value="GDHRDH"/>
</dbReference>
<dbReference type="OrthoDB" id="37659at2759"/>
<keyword evidence="5" id="KW-1185">Reference proteome</keyword>
<evidence type="ECO:0000256" key="1">
    <source>
        <dbReference type="ARBA" id="ARBA00006484"/>
    </source>
</evidence>